<dbReference type="RefSeq" id="WP_084292439.1">
    <property type="nucleotide sequence ID" value="NZ_FWYB01000024.1"/>
</dbReference>
<dbReference type="EMBL" id="FWYB01000024">
    <property type="protein sequence ID" value="SMD17838.1"/>
    <property type="molecule type" value="Genomic_DNA"/>
</dbReference>
<dbReference type="OrthoDB" id="772491at2"/>
<organism evidence="1 2">
    <name type="scientific">Pedobacter nyackensis</name>
    <dbReference type="NCBI Taxonomy" id="475255"/>
    <lineage>
        <taxon>Bacteria</taxon>
        <taxon>Pseudomonadati</taxon>
        <taxon>Bacteroidota</taxon>
        <taxon>Sphingobacteriia</taxon>
        <taxon>Sphingobacteriales</taxon>
        <taxon>Sphingobacteriaceae</taxon>
        <taxon>Pedobacter</taxon>
    </lineage>
</organism>
<name>A0A1W2F8A9_9SPHI</name>
<reference evidence="1 2" key="1">
    <citation type="submission" date="2017-04" db="EMBL/GenBank/DDBJ databases">
        <authorList>
            <person name="Afonso C.L."/>
            <person name="Miller P.J."/>
            <person name="Scott M.A."/>
            <person name="Spackman E."/>
            <person name="Goraichik I."/>
            <person name="Dimitrov K.M."/>
            <person name="Suarez D.L."/>
            <person name="Swayne D.E."/>
        </authorList>
    </citation>
    <scope>NUCLEOTIDE SEQUENCE [LARGE SCALE GENOMIC DNA]</scope>
    <source>
        <strain evidence="1 2">DSM 19625</strain>
    </source>
</reference>
<dbReference type="Proteomes" id="UP000192678">
    <property type="component" value="Unassembled WGS sequence"/>
</dbReference>
<protein>
    <recommendedName>
        <fullName evidence="3">CBS domain-containing protein</fullName>
    </recommendedName>
</protein>
<sequence>MIPEELKQHILLKIGLTKVTSRDCKKIALAINQSLNRNTSVTTIKRVFGFAKSNHQLSKYTLATLHDFVVELAPVLPSCISGEQVVSSFLIKHEAHLFELNDQVGLHPERLVIDALEILFNQDHEFLPLVIEGKCVGIIYLRDLTYFLTRDEKKFGALFHKFNFTLECAIDMLKDIK</sequence>
<accession>A0A1W2F8A9</accession>
<evidence type="ECO:0000313" key="2">
    <source>
        <dbReference type="Proteomes" id="UP000192678"/>
    </source>
</evidence>
<gene>
    <name evidence="1" type="ORF">SAMN04488101_12434</name>
</gene>
<proteinExistence type="predicted"/>
<dbReference type="InterPro" id="IPR046342">
    <property type="entry name" value="CBS_dom_sf"/>
</dbReference>
<dbReference type="STRING" id="475255.SAMN04488101_12434"/>
<keyword evidence="2" id="KW-1185">Reference proteome</keyword>
<dbReference type="AlphaFoldDB" id="A0A1W2F8A9"/>
<dbReference type="SUPFAM" id="SSF54631">
    <property type="entry name" value="CBS-domain pair"/>
    <property type="match status" value="1"/>
</dbReference>
<evidence type="ECO:0008006" key="3">
    <source>
        <dbReference type="Google" id="ProtNLM"/>
    </source>
</evidence>
<evidence type="ECO:0000313" key="1">
    <source>
        <dbReference type="EMBL" id="SMD17838.1"/>
    </source>
</evidence>